<dbReference type="PANTHER" id="PTHR36927:SF3">
    <property type="entry name" value="GLUCANS BIOSYNTHESIS PROTEIN C"/>
    <property type="match status" value="1"/>
</dbReference>
<name>A0A2P8DXJ6_9BACT</name>
<dbReference type="GO" id="GO:0016747">
    <property type="term" value="F:acyltransferase activity, transferring groups other than amino-acyl groups"/>
    <property type="evidence" value="ECO:0007669"/>
    <property type="project" value="InterPro"/>
</dbReference>
<proteinExistence type="predicted"/>
<dbReference type="InterPro" id="IPR050623">
    <property type="entry name" value="Glucan_succinyl_AcylTrfase"/>
</dbReference>
<evidence type="ECO:0000259" key="2">
    <source>
        <dbReference type="Pfam" id="PF01757"/>
    </source>
</evidence>
<feature type="transmembrane region" description="Helical" evidence="1">
    <location>
        <begin position="138"/>
        <end position="158"/>
    </location>
</feature>
<organism evidence="3 4">
    <name type="scientific">Cecembia rubra</name>
    <dbReference type="NCBI Taxonomy" id="1485585"/>
    <lineage>
        <taxon>Bacteria</taxon>
        <taxon>Pseudomonadati</taxon>
        <taxon>Bacteroidota</taxon>
        <taxon>Cytophagia</taxon>
        <taxon>Cytophagales</taxon>
        <taxon>Cyclobacteriaceae</taxon>
        <taxon>Cecembia</taxon>
    </lineage>
</organism>
<feature type="domain" description="Acyltransferase 3" evidence="2">
    <location>
        <begin position="4"/>
        <end position="351"/>
    </location>
</feature>
<sequence>MRRYDLDWLRVIVFALLIFYHVGMFFVPWGFHIKNNVIYEAIKWPMLFVNQWRLSILFVISGMGTYYALSKRSGEQFALERMKRLFLPLVAGILFIVPPQVYFERLSKDQFEGSFFDYWPAQAFIGVYPEGNFSWHHLWFLPYLLVFSLMLIPCFLYLRNNPQTGLIRRMRRLAERPMGLFWLLVPLYFWEAFLEPFFPSTHAFWGDWFNMVNYLTLFFYGFLMISVGDVFWKTVASNRKKYLYLGVIGFSSMIGLRLIWEDSTLIHFIEAFIKVVNYWAWILAIFGYASAYLNRSSPTLAYANEAVYPFYILHQTITIAIGFYIMDLDWGFWPKFLIMVVGTFGFSWLIYEAGIRRWTWIRPLFGLKNRHQGSSAAA</sequence>
<feature type="transmembrane region" description="Helical" evidence="1">
    <location>
        <begin position="306"/>
        <end position="326"/>
    </location>
</feature>
<feature type="transmembrane region" description="Helical" evidence="1">
    <location>
        <begin position="12"/>
        <end position="31"/>
    </location>
</feature>
<dbReference type="Proteomes" id="UP000240708">
    <property type="component" value="Unassembled WGS sequence"/>
</dbReference>
<evidence type="ECO:0000313" key="4">
    <source>
        <dbReference type="Proteomes" id="UP000240708"/>
    </source>
</evidence>
<dbReference type="EMBL" id="PYGF01000011">
    <property type="protein sequence ID" value="PSL01940.1"/>
    <property type="molecule type" value="Genomic_DNA"/>
</dbReference>
<evidence type="ECO:0000313" key="3">
    <source>
        <dbReference type="EMBL" id="PSL01940.1"/>
    </source>
</evidence>
<keyword evidence="1" id="KW-1133">Transmembrane helix</keyword>
<dbReference type="PANTHER" id="PTHR36927">
    <property type="entry name" value="BLR4337 PROTEIN"/>
    <property type="match status" value="1"/>
</dbReference>
<keyword evidence="3" id="KW-0012">Acyltransferase</keyword>
<feature type="transmembrane region" description="Helical" evidence="1">
    <location>
        <begin position="332"/>
        <end position="351"/>
    </location>
</feature>
<comment type="caution">
    <text evidence="3">The sequence shown here is derived from an EMBL/GenBank/DDBJ whole genome shotgun (WGS) entry which is preliminary data.</text>
</comment>
<dbReference type="AlphaFoldDB" id="A0A2P8DXJ6"/>
<accession>A0A2P8DXJ6</accession>
<evidence type="ECO:0000256" key="1">
    <source>
        <dbReference type="SAM" id="Phobius"/>
    </source>
</evidence>
<keyword evidence="4" id="KW-1185">Reference proteome</keyword>
<feature type="transmembrane region" description="Helical" evidence="1">
    <location>
        <begin position="211"/>
        <end position="230"/>
    </location>
</feature>
<feature type="transmembrane region" description="Helical" evidence="1">
    <location>
        <begin position="85"/>
        <end position="103"/>
    </location>
</feature>
<dbReference type="OrthoDB" id="9809782at2"/>
<keyword evidence="1" id="KW-0472">Membrane</keyword>
<feature type="transmembrane region" description="Helical" evidence="1">
    <location>
        <begin position="242"/>
        <end position="260"/>
    </location>
</feature>
<keyword evidence="1" id="KW-0812">Transmembrane</keyword>
<dbReference type="Pfam" id="PF01757">
    <property type="entry name" value="Acyl_transf_3"/>
    <property type="match status" value="1"/>
</dbReference>
<feature type="transmembrane region" description="Helical" evidence="1">
    <location>
        <begin position="51"/>
        <end position="69"/>
    </location>
</feature>
<dbReference type="InterPro" id="IPR002656">
    <property type="entry name" value="Acyl_transf_3_dom"/>
</dbReference>
<feature type="transmembrane region" description="Helical" evidence="1">
    <location>
        <begin position="272"/>
        <end position="294"/>
    </location>
</feature>
<reference evidence="3 4" key="1">
    <citation type="submission" date="2018-03" db="EMBL/GenBank/DDBJ databases">
        <title>Genomic Encyclopedia of Archaeal and Bacterial Type Strains, Phase II (KMG-II): from individual species to whole genera.</title>
        <authorList>
            <person name="Goeker M."/>
        </authorList>
    </citation>
    <scope>NUCLEOTIDE SEQUENCE [LARGE SCALE GENOMIC DNA]</scope>
    <source>
        <strain evidence="3 4">DSM 28057</strain>
    </source>
</reference>
<gene>
    <name evidence="3" type="ORF">CLV48_11129</name>
</gene>
<feature type="transmembrane region" description="Helical" evidence="1">
    <location>
        <begin position="179"/>
        <end position="199"/>
    </location>
</feature>
<keyword evidence="3" id="KW-0808">Transferase</keyword>
<protein>
    <submittedName>
        <fullName evidence="3">Acyltransferase-like protein</fullName>
    </submittedName>
</protein>